<evidence type="ECO:0000256" key="1">
    <source>
        <dbReference type="SAM" id="MobiDB-lite"/>
    </source>
</evidence>
<feature type="compositionally biased region" description="Polar residues" evidence="1">
    <location>
        <begin position="325"/>
        <end position="355"/>
    </location>
</feature>
<reference evidence="3" key="1">
    <citation type="submission" date="2018-07" db="EMBL/GenBank/DDBJ databases">
        <authorList>
            <person name="Ashton P.M."/>
            <person name="Dallman T."/>
            <person name="Nair S."/>
            <person name="De Pinna E."/>
            <person name="Peters T."/>
            <person name="Grant K."/>
        </authorList>
    </citation>
    <scope>NUCLEOTIDE SEQUENCE</scope>
    <source>
        <strain evidence="3">167025</strain>
    </source>
</reference>
<feature type="compositionally biased region" description="Polar residues" evidence="1">
    <location>
        <begin position="41"/>
        <end position="52"/>
    </location>
</feature>
<accession>A0A5X7EJZ4</accession>
<keyword evidence="2" id="KW-0732">Signal</keyword>
<dbReference type="EMBL" id="AAMLZP010000004">
    <property type="protein sequence ID" value="EDI7462134.1"/>
    <property type="molecule type" value="Genomic_DNA"/>
</dbReference>
<dbReference type="AlphaFoldDB" id="A0A5X7EJZ4"/>
<feature type="chain" id="PRO_5030143370" evidence="2">
    <location>
        <begin position="23"/>
        <end position="387"/>
    </location>
</feature>
<feature type="signal peptide" evidence="2">
    <location>
        <begin position="1"/>
        <end position="22"/>
    </location>
</feature>
<evidence type="ECO:0000256" key="2">
    <source>
        <dbReference type="SAM" id="SignalP"/>
    </source>
</evidence>
<sequence>MIKKSLSLLAFTLIAYSNITLAQESATVGQKSSQEKRTQKETTLNEETSMELQRQKGEEARKGEEKRDTTSTSVRNASEASSRQQYQNANRLSVKTAPLSILLELFAYVEKGKSIRGKTANLIRNCSLITNPQAPQFPELEPKPLVTSVQACMAWNKEKTLGQCQVELQQAAFNWATTGMPSSIRVPSERLKKEGVCWAVYGLVAEATLDEISSGISVNGSGKSAIKMALAKAMSKQLIRNDLPEKALKIVDRQFGRNCVVPSTRGYKYEGKYEWSCGSFSADPKNLSASIGEFTIFGRGNSLFGESWELETSLNHDTLFSLSTTRTNSKEASTSNAQYASTDNRSSKSRNLSMRTSERLQTEEASNLSNSTEASFTVSQPGIKGGN</sequence>
<comment type="caution">
    <text evidence="3">The sequence shown here is derived from an EMBL/GenBank/DDBJ whole genome shotgun (WGS) entry which is preliminary data.</text>
</comment>
<protein>
    <submittedName>
        <fullName evidence="3">Uncharacterized protein</fullName>
    </submittedName>
</protein>
<gene>
    <name evidence="3" type="ORF">CGA83_03685</name>
</gene>
<feature type="region of interest" description="Disordered" evidence="1">
    <location>
        <begin position="25"/>
        <end position="89"/>
    </location>
</feature>
<proteinExistence type="predicted"/>
<feature type="compositionally biased region" description="Basic and acidic residues" evidence="1">
    <location>
        <begin position="53"/>
        <end position="69"/>
    </location>
</feature>
<feature type="compositionally biased region" description="Polar residues" evidence="1">
    <location>
        <begin position="363"/>
        <end position="380"/>
    </location>
</feature>
<organism evidence="3">
    <name type="scientific">Salmonella enterica subsp. enterica serovar Mbandaka</name>
    <dbReference type="NCBI Taxonomy" id="192954"/>
    <lineage>
        <taxon>Bacteria</taxon>
        <taxon>Pseudomonadati</taxon>
        <taxon>Pseudomonadota</taxon>
        <taxon>Gammaproteobacteria</taxon>
        <taxon>Enterobacterales</taxon>
        <taxon>Enterobacteriaceae</taxon>
        <taxon>Salmonella</taxon>
    </lineage>
</organism>
<evidence type="ECO:0000313" key="3">
    <source>
        <dbReference type="EMBL" id="EDI7462134.1"/>
    </source>
</evidence>
<feature type="compositionally biased region" description="Polar residues" evidence="1">
    <location>
        <begin position="70"/>
        <end position="89"/>
    </location>
</feature>
<feature type="region of interest" description="Disordered" evidence="1">
    <location>
        <begin position="325"/>
        <end position="387"/>
    </location>
</feature>
<name>A0A5X7EJZ4_SALET</name>